<comment type="similarity">
    <text evidence="1">Belongs to the isocitrate and isopropylmalate dehydrogenases family.</text>
</comment>
<dbReference type="Gene3D" id="3.40.718.10">
    <property type="entry name" value="Isopropylmalate Dehydrogenase"/>
    <property type="match status" value="1"/>
</dbReference>
<dbReference type="Pfam" id="PF00180">
    <property type="entry name" value="Iso_dh"/>
    <property type="match status" value="1"/>
</dbReference>
<keyword evidence="5" id="KW-1185">Reference proteome</keyword>
<feature type="domain" description="Isopropylmalate dehydrogenase-like" evidence="3">
    <location>
        <begin position="5"/>
        <end position="350"/>
    </location>
</feature>
<dbReference type="InterPro" id="IPR024084">
    <property type="entry name" value="IsoPropMal-DH-like_dom"/>
</dbReference>
<dbReference type="GO" id="GO:0003862">
    <property type="term" value="F:3-isopropylmalate dehydrogenase activity"/>
    <property type="evidence" value="ECO:0007669"/>
    <property type="project" value="UniProtKB-EC"/>
</dbReference>
<evidence type="ECO:0000256" key="1">
    <source>
        <dbReference type="ARBA" id="ARBA00007769"/>
    </source>
</evidence>
<evidence type="ECO:0000259" key="3">
    <source>
        <dbReference type="SMART" id="SM01329"/>
    </source>
</evidence>
<comment type="caution">
    <text evidence="4">The sequence shown here is derived from an EMBL/GenBank/DDBJ whole genome shotgun (WGS) entry which is preliminary data.</text>
</comment>
<evidence type="ECO:0000256" key="2">
    <source>
        <dbReference type="ARBA" id="ARBA00023002"/>
    </source>
</evidence>
<dbReference type="SMART" id="SM01329">
    <property type="entry name" value="Iso_dh"/>
    <property type="match status" value="1"/>
</dbReference>
<evidence type="ECO:0000313" key="4">
    <source>
        <dbReference type="EMBL" id="MBP1930842.1"/>
    </source>
</evidence>
<protein>
    <submittedName>
        <fullName evidence="4">3-isopropylmalate dehydrogenase</fullName>
        <ecNumber evidence="4">1.1.1.85</ecNumber>
    </submittedName>
</protein>
<accession>A0ABS4GKQ2</accession>
<dbReference type="PANTHER" id="PTHR11835:SF34">
    <property type="entry name" value="ISOCITRATE DEHYDROGENASE [NAD] SUBUNIT ALPHA, MITOCHONDRIAL"/>
    <property type="match status" value="1"/>
</dbReference>
<evidence type="ECO:0000313" key="5">
    <source>
        <dbReference type="Proteomes" id="UP001519343"/>
    </source>
</evidence>
<dbReference type="InterPro" id="IPR019818">
    <property type="entry name" value="IsoCit/isopropylmalate_DH_CS"/>
</dbReference>
<gene>
    <name evidence="4" type="ORF">J2Z37_000839</name>
</gene>
<reference evidence="4 5" key="1">
    <citation type="submission" date="2021-03" db="EMBL/GenBank/DDBJ databases">
        <title>Genomic Encyclopedia of Type Strains, Phase IV (KMG-IV): sequencing the most valuable type-strain genomes for metagenomic binning, comparative biology and taxonomic classification.</title>
        <authorList>
            <person name="Goeker M."/>
        </authorList>
    </citation>
    <scope>NUCLEOTIDE SEQUENCE [LARGE SCALE GENOMIC DNA]</scope>
    <source>
        <strain evidence="4 5">DSM 24738</strain>
    </source>
</reference>
<dbReference type="Proteomes" id="UP001519343">
    <property type="component" value="Unassembled WGS sequence"/>
</dbReference>
<proteinExistence type="inferred from homology"/>
<dbReference type="PROSITE" id="PS00470">
    <property type="entry name" value="IDH_IMDH"/>
    <property type="match status" value="1"/>
</dbReference>
<name>A0ABS4GKQ2_9BACL</name>
<dbReference type="EC" id="1.1.1.85" evidence="4"/>
<sequence>MATYRLGVMYGDGIGPEVVQAAVEVLTTAAERLGTVKFNWVELPMGLSAIEKYGEAFPDITKKALKNCDGWILGPNDGAAYAKEHQGKRTPSGELRHSYDLYANIRPSKTLPGIRNVVGEADLVIVRENTEGFYTDKNMYVGNGEFMVTPETALSVGVFTKPAIERIAHAAFRFAMERRQHVTIVHKANVIKLGFGLFIKTCREVAEQYPQVKVDDYHVDAFAAQLVRRAGDFDVIVTENMFGDILSDLAAELVGGLGLAYSINASENQAMAQAVHGSAPDIAGKNVANPVGEMLSAVMLIDWLGTRHQDQSLHHLGQLVKTSILKALFDGVRTQDLGGDASTIQFTEAVVQRILRS</sequence>
<keyword evidence="2 4" id="KW-0560">Oxidoreductase</keyword>
<dbReference type="RefSeq" id="WP_209808960.1">
    <property type="nucleotide sequence ID" value="NZ_JAGGKT010000002.1"/>
</dbReference>
<dbReference type="SUPFAM" id="SSF53659">
    <property type="entry name" value="Isocitrate/Isopropylmalate dehydrogenase-like"/>
    <property type="match status" value="1"/>
</dbReference>
<organism evidence="4 5">
    <name type="scientific">Ammoniphilus resinae</name>
    <dbReference type="NCBI Taxonomy" id="861532"/>
    <lineage>
        <taxon>Bacteria</taxon>
        <taxon>Bacillati</taxon>
        <taxon>Bacillota</taxon>
        <taxon>Bacilli</taxon>
        <taxon>Bacillales</taxon>
        <taxon>Paenibacillaceae</taxon>
        <taxon>Aneurinibacillus group</taxon>
        <taxon>Ammoniphilus</taxon>
    </lineage>
</organism>
<dbReference type="PANTHER" id="PTHR11835">
    <property type="entry name" value="DECARBOXYLATING DEHYDROGENASES-ISOCITRATE, ISOPROPYLMALATE, TARTRATE"/>
    <property type="match status" value="1"/>
</dbReference>
<dbReference type="EMBL" id="JAGGKT010000002">
    <property type="protein sequence ID" value="MBP1930842.1"/>
    <property type="molecule type" value="Genomic_DNA"/>
</dbReference>